<dbReference type="Proteomes" id="UP000093432">
    <property type="component" value="Unassembled WGS sequence"/>
</dbReference>
<evidence type="ECO:0000256" key="1">
    <source>
        <dbReference type="SAM" id="Phobius"/>
    </source>
</evidence>
<evidence type="ECO:0000313" key="3">
    <source>
        <dbReference type="Proteomes" id="UP000093432"/>
    </source>
</evidence>
<keyword evidence="1" id="KW-0472">Membrane</keyword>
<keyword evidence="1" id="KW-1133">Transmembrane helix</keyword>
<gene>
    <name evidence="2" type="ORF">BBI00_16160</name>
</gene>
<sequence>MKIPTSHKQYTEANNVLIFIVSVLLGYNIYQAIHHPEKSDLLLCIVLLALTSATVQKYGRKNDHQDIE</sequence>
<protein>
    <submittedName>
        <fullName evidence="2">Uncharacterized protein</fullName>
    </submittedName>
</protein>
<dbReference type="AlphaFoldDB" id="A0A1B8ZI48"/>
<comment type="caution">
    <text evidence="2">The sequence shown here is derived from an EMBL/GenBank/DDBJ whole genome shotgun (WGS) entry which is preliminary data.</text>
</comment>
<reference evidence="3" key="1">
    <citation type="submission" date="2016-07" db="EMBL/GenBank/DDBJ databases">
        <authorList>
            <person name="Florea S."/>
            <person name="Webb J.S."/>
            <person name="Jaromczyk J."/>
            <person name="Schardl C.L."/>
        </authorList>
    </citation>
    <scope>NUCLEOTIDE SEQUENCE [LARGE SCALE GENOMIC DNA]</scope>
    <source>
        <strain evidence="3">CC-VM-7</strain>
    </source>
</reference>
<dbReference type="OrthoDB" id="1264588at2"/>
<accession>A0A1B8ZI48</accession>
<dbReference type="EMBL" id="MAYG01000012">
    <property type="protein sequence ID" value="OCA71263.1"/>
    <property type="molecule type" value="Genomic_DNA"/>
</dbReference>
<feature type="transmembrane region" description="Helical" evidence="1">
    <location>
        <begin position="12"/>
        <end position="33"/>
    </location>
</feature>
<dbReference type="RefSeq" id="WP_065399919.1">
    <property type="nucleotide sequence ID" value="NZ_MAYG01000012.1"/>
</dbReference>
<keyword evidence="1" id="KW-0812">Transmembrane</keyword>
<proteinExistence type="predicted"/>
<evidence type="ECO:0000313" key="2">
    <source>
        <dbReference type="EMBL" id="OCA71263.1"/>
    </source>
</evidence>
<organism evidence="2 3">
    <name type="scientific">Chryseobacterium arthrosphaerae</name>
    <dbReference type="NCBI Taxonomy" id="651561"/>
    <lineage>
        <taxon>Bacteria</taxon>
        <taxon>Pseudomonadati</taxon>
        <taxon>Bacteroidota</taxon>
        <taxon>Flavobacteriia</taxon>
        <taxon>Flavobacteriales</taxon>
        <taxon>Weeksellaceae</taxon>
        <taxon>Chryseobacterium group</taxon>
        <taxon>Chryseobacterium</taxon>
    </lineage>
</organism>
<dbReference type="STRING" id="651561.BBI00_16160"/>
<name>A0A1B8ZI48_9FLAO</name>